<feature type="region of interest" description="Disordered" evidence="1">
    <location>
        <begin position="1"/>
        <end position="20"/>
    </location>
</feature>
<organism evidence="3 4">
    <name type="scientific">Kitasatospora aburaviensis</name>
    <dbReference type="NCBI Taxonomy" id="67265"/>
    <lineage>
        <taxon>Bacteria</taxon>
        <taxon>Bacillati</taxon>
        <taxon>Actinomycetota</taxon>
        <taxon>Actinomycetes</taxon>
        <taxon>Kitasatosporales</taxon>
        <taxon>Streptomycetaceae</taxon>
        <taxon>Kitasatospora</taxon>
    </lineage>
</organism>
<evidence type="ECO:0000313" key="4">
    <source>
        <dbReference type="Proteomes" id="UP001596067"/>
    </source>
</evidence>
<keyword evidence="2" id="KW-0472">Membrane</keyword>
<comment type="caution">
    <text evidence="3">The sequence shown here is derived from an EMBL/GenBank/DDBJ whole genome shotgun (WGS) entry which is preliminary data.</text>
</comment>
<dbReference type="EMBL" id="JBHSOD010000032">
    <property type="protein sequence ID" value="MFC5887876.1"/>
    <property type="molecule type" value="Genomic_DNA"/>
</dbReference>
<proteinExistence type="predicted"/>
<keyword evidence="2" id="KW-0812">Transmembrane</keyword>
<dbReference type="Proteomes" id="UP001596067">
    <property type="component" value="Unassembled WGS sequence"/>
</dbReference>
<sequence length="46" mass="5290">MLWSDPRDEPSPETRQMQERMQRAGRVLAAIVLVGSVLLMVARFFT</sequence>
<gene>
    <name evidence="3" type="primary">mmpB</name>
    <name evidence="3" type="ORF">ACFP0N_23195</name>
</gene>
<accession>A0ABW1F1A6</accession>
<keyword evidence="4" id="KW-1185">Reference proteome</keyword>
<dbReference type="InterPro" id="IPR058070">
    <property type="entry name" value="MmpB-like"/>
</dbReference>
<protein>
    <submittedName>
        <fullName evidence="3">Morphogenic membrane protein MmpB</fullName>
    </submittedName>
</protein>
<reference evidence="4" key="1">
    <citation type="journal article" date="2019" name="Int. J. Syst. Evol. Microbiol.">
        <title>The Global Catalogue of Microorganisms (GCM) 10K type strain sequencing project: providing services to taxonomists for standard genome sequencing and annotation.</title>
        <authorList>
            <consortium name="The Broad Institute Genomics Platform"/>
            <consortium name="The Broad Institute Genome Sequencing Center for Infectious Disease"/>
            <person name="Wu L."/>
            <person name="Ma J."/>
        </authorList>
    </citation>
    <scope>NUCLEOTIDE SEQUENCE [LARGE SCALE GENOMIC DNA]</scope>
    <source>
        <strain evidence="4">CGMCC 4.1469</strain>
    </source>
</reference>
<evidence type="ECO:0000256" key="2">
    <source>
        <dbReference type="SAM" id="Phobius"/>
    </source>
</evidence>
<evidence type="ECO:0000256" key="1">
    <source>
        <dbReference type="SAM" id="MobiDB-lite"/>
    </source>
</evidence>
<dbReference type="RefSeq" id="WP_313764076.1">
    <property type="nucleotide sequence ID" value="NZ_BAAAVH010000120.1"/>
</dbReference>
<evidence type="ECO:0000313" key="3">
    <source>
        <dbReference type="EMBL" id="MFC5887876.1"/>
    </source>
</evidence>
<name>A0ABW1F1A6_9ACTN</name>
<keyword evidence="2" id="KW-1133">Transmembrane helix</keyword>
<feature type="transmembrane region" description="Helical" evidence="2">
    <location>
        <begin position="27"/>
        <end position="45"/>
    </location>
</feature>
<dbReference type="NCBIfam" id="NF047320">
    <property type="entry name" value="morpho_MmpB"/>
    <property type="match status" value="1"/>
</dbReference>
<dbReference type="Pfam" id="PF26627">
    <property type="entry name" value="MmpB"/>
    <property type="match status" value="1"/>
</dbReference>